<proteinExistence type="inferred from homology"/>
<comment type="caution">
    <text evidence="10">The sequence shown here is derived from an EMBL/GenBank/DDBJ whole genome shotgun (WGS) entry which is preliminary data.</text>
</comment>
<organism evidence="10 11">
    <name type="scientific">Brevibacterium aurantiacum</name>
    <dbReference type="NCBI Taxonomy" id="273384"/>
    <lineage>
        <taxon>Bacteria</taxon>
        <taxon>Bacillati</taxon>
        <taxon>Actinomycetota</taxon>
        <taxon>Actinomycetes</taxon>
        <taxon>Micrococcales</taxon>
        <taxon>Brevibacteriaceae</taxon>
        <taxon>Brevibacterium</taxon>
    </lineage>
</organism>
<dbReference type="GO" id="GO:0005886">
    <property type="term" value="C:plasma membrane"/>
    <property type="evidence" value="ECO:0007669"/>
    <property type="project" value="UniProtKB-SubCell"/>
</dbReference>
<dbReference type="InterPro" id="IPR035906">
    <property type="entry name" value="MetI-like_sf"/>
</dbReference>
<evidence type="ECO:0000256" key="8">
    <source>
        <dbReference type="RuleBase" id="RU363032"/>
    </source>
</evidence>
<evidence type="ECO:0000256" key="7">
    <source>
        <dbReference type="ARBA" id="ARBA00023136"/>
    </source>
</evidence>
<dbReference type="Proteomes" id="UP000217564">
    <property type="component" value="Unassembled WGS sequence"/>
</dbReference>
<keyword evidence="3 8" id="KW-0813">Transport</keyword>
<dbReference type="InterPro" id="IPR000515">
    <property type="entry name" value="MetI-like"/>
</dbReference>
<evidence type="ECO:0000256" key="6">
    <source>
        <dbReference type="ARBA" id="ARBA00022989"/>
    </source>
</evidence>
<dbReference type="AlphaFoldDB" id="A0A2A3Z946"/>
<keyword evidence="4" id="KW-1003">Cell membrane</keyword>
<evidence type="ECO:0000259" key="9">
    <source>
        <dbReference type="PROSITE" id="PS50928"/>
    </source>
</evidence>
<evidence type="ECO:0000313" key="11">
    <source>
        <dbReference type="Proteomes" id="UP000217564"/>
    </source>
</evidence>
<feature type="transmembrane region" description="Helical" evidence="8">
    <location>
        <begin position="12"/>
        <end position="35"/>
    </location>
</feature>
<evidence type="ECO:0000256" key="2">
    <source>
        <dbReference type="ARBA" id="ARBA00007069"/>
    </source>
</evidence>
<dbReference type="PANTHER" id="PTHR42929">
    <property type="entry name" value="INNER MEMBRANE ABC TRANSPORTER PERMEASE PROTEIN YDCU-RELATED-RELATED"/>
    <property type="match status" value="1"/>
</dbReference>
<keyword evidence="6 8" id="KW-1133">Transmembrane helix</keyword>
<protein>
    <submittedName>
        <fullName evidence="10">ABC transporter permease</fullName>
    </submittedName>
</protein>
<comment type="similarity">
    <text evidence="2">Belongs to the binding-protein-dependent transport system permease family. CysTW subfamily.</text>
</comment>
<dbReference type="Pfam" id="PF00528">
    <property type="entry name" value="BPD_transp_1"/>
    <property type="match status" value="1"/>
</dbReference>
<evidence type="ECO:0000256" key="4">
    <source>
        <dbReference type="ARBA" id="ARBA00022475"/>
    </source>
</evidence>
<feature type="transmembrane region" description="Helical" evidence="8">
    <location>
        <begin position="143"/>
        <end position="168"/>
    </location>
</feature>
<dbReference type="GO" id="GO:0055085">
    <property type="term" value="P:transmembrane transport"/>
    <property type="evidence" value="ECO:0007669"/>
    <property type="project" value="InterPro"/>
</dbReference>
<dbReference type="Gene3D" id="1.10.3720.10">
    <property type="entry name" value="MetI-like"/>
    <property type="match status" value="1"/>
</dbReference>
<evidence type="ECO:0000313" key="10">
    <source>
        <dbReference type="EMBL" id="PCC48106.1"/>
    </source>
</evidence>
<gene>
    <name evidence="10" type="ORF">CIK64_02445</name>
</gene>
<comment type="subcellular location">
    <subcellularLocation>
        <location evidence="1 8">Cell membrane</location>
        <topology evidence="1 8">Multi-pass membrane protein</topology>
    </subcellularLocation>
</comment>
<keyword evidence="5 8" id="KW-0812">Transmembrane</keyword>
<evidence type="ECO:0000256" key="5">
    <source>
        <dbReference type="ARBA" id="ARBA00022692"/>
    </source>
</evidence>
<feature type="transmembrane region" description="Helical" evidence="8">
    <location>
        <begin position="189"/>
        <end position="214"/>
    </location>
</feature>
<dbReference type="PROSITE" id="PS50928">
    <property type="entry name" value="ABC_TM1"/>
    <property type="match status" value="1"/>
</dbReference>
<feature type="transmembrane region" description="Helical" evidence="8">
    <location>
        <begin position="57"/>
        <end position="81"/>
    </location>
</feature>
<sequence length="280" mass="30105">MSTKQSRTAVLAWPALLLVALGFIVPVAIILVMSVTDPEPGTQNFEWLATNSTAHDILWRTIYIAVLATLITAVLAYPFAYLMATSSTLVRSILMVVVLLPFWTSMMVRAFAWIIILQKNGLLNTVVGAFGIDPLTILGTNTAVLIGMCQILMPFMVLPMVSVMVGIDSRLPLAARIMGAPKWKAFLQVYFPLSLPGVFAGSLIVFILSLGFYVTPALLGSPRQQLIPNALFTQVLELLSWGRGGALAVATLVMVGAVFLLLFLVAKVMGIKIGKIGGGL</sequence>
<dbReference type="RefSeq" id="WP_096161639.1">
    <property type="nucleotide sequence ID" value="NZ_NRGP01000003.1"/>
</dbReference>
<reference evidence="10 11" key="1">
    <citation type="journal article" date="2017" name="Elife">
        <title>Extensive horizontal gene transfer in cheese-associated bacteria.</title>
        <authorList>
            <person name="Bonham K.S."/>
            <person name="Wolfe B.E."/>
            <person name="Dutton R.J."/>
        </authorList>
    </citation>
    <scope>NUCLEOTIDE SEQUENCE [LARGE SCALE GENOMIC DNA]</scope>
    <source>
        <strain evidence="10 11">947_7</strain>
    </source>
</reference>
<dbReference type="CDD" id="cd06261">
    <property type="entry name" value="TM_PBP2"/>
    <property type="match status" value="1"/>
</dbReference>
<feature type="transmembrane region" description="Helical" evidence="8">
    <location>
        <begin position="246"/>
        <end position="266"/>
    </location>
</feature>
<evidence type="ECO:0000256" key="1">
    <source>
        <dbReference type="ARBA" id="ARBA00004651"/>
    </source>
</evidence>
<dbReference type="PANTHER" id="PTHR42929:SF5">
    <property type="entry name" value="ABC TRANSPORTER PERMEASE PROTEIN"/>
    <property type="match status" value="1"/>
</dbReference>
<evidence type="ECO:0000256" key="3">
    <source>
        <dbReference type="ARBA" id="ARBA00022448"/>
    </source>
</evidence>
<keyword evidence="7 8" id="KW-0472">Membrane</keyword>
<dbReference type="SUPFAM" id="SSF161098">
    <property type="entry name" value="MetI-like"/>
    <property type="match status" value="1"/>
</dbReference>
<accession>A0A2A3Z946</accession>
<feature type="domain" description="ABC transmembrane type-1" evidence="9">
    <location>
        <begin position="58"/>
        <end position="265"/>
    </location>
</feature>
<feature type="transmembrane region" description="Helical" evidence="8">
    <location>
        <begin position="93"/>
        <end position="116"/>
    </location>
</feature>
<name>A0A2A3Z946_BREAU</name>
<dbReference type="EMBL" id="NRGP01000003">
    <property type="protein sequence ID" value="PCC48106.1"/>
    <property type="molecule type" value="Genomic_DNA"/>
</dbReference>